<evidence type="ECO:0000313" key="2">
    <source>
        <dbReference type="EMBL" id="KJH46929.1"/>
    </source>
</evidence>
<dbReference type="STRING" id="29172.A0A0D8XT41"/>
<evidence type="ECO:0000313" key="3">
    <source>
        <dbReference type="Proteomes" id="UP000053766"/>
    </source>
</evidence>
<gene>
    <name evidence="2" type="ORF">DICVIV_07009</name>
</gene>
<feature type="transmembrane region" description="Helical" evidence="1">
    <location>
        <begin position="128"/>
        <end position="151"/>
    </location>
</feature>
<dbReference type="Proteomes" id="UP000053766">
    <property type="component" value="Unassembled WGS sequence"/>
</dbReference>
<protein>
    <submittedName>
        <fullName evidence="2">Uncharacterized protein</fullName>
    </submittedName>
</protein>
<organism evidence="2 3">
    <name type="scientific">Dictyocaulus viviparus</name>
    <name type="common">Bovine lungworm</name>
    <dbReference type="NCBI Taxonomy" id="29172"/>
    <lineage>
        <taxon>Eukaryota</taxon>
        <taxon>Metazoa</taxon>
        <taxon>Ecdysozoa</taxon>
        <taxon>Nematoda</taxon>
        <taxon>Chromadorea</taxon>
        <taxon>Rhabditida</taxon>
        <taxon>Rhabditina</taxon>
        <taxon>Rhabditomorpha</taxon>
        <taxon>Strongyloidea</taxon>
        <taxon>Metastrongylidae</taxon>
        <taxon>Dictyocaulus</taxon>
    </lineage>
</organism>
<dbReference type="EMBL" id="KN716328">
    <property type="protein sequence ID" value="KJH46929.1"/>
    <property type="molecule type" value="Genomic_DNA"/>
</dbReference>
<dbReference type="AlphaFoldDB" id="A0A0D8XT41"/>
<keyword evidence="1" id="KW-0812">Transmembrane</keyword>
<keyword evidence="1" id="KW-1133">Transmembrane helix</keyword>
<reference evidence="3" key="2">
    <citation type="journal article" date="2016" name="Sci. Rep.">
        <title>Dictyocaulus viviparus genome, variome and transcriptome elucidate lungworm biology and support future intervention.</title>
        <authorList>
            <person name="McNulty S.N."/>
            <person name="Strube C."/>
            <person name="Rosa B.A."/>
            <person name="Martin J.C."/>
            <person name="Tyagi R."/>
            <person name="Choi Y.J."/>
            <person name="Wang Q."/>
            <person name="Hallsworth Pepin K."/>
            <person name="Zhang X."/>
            <person name="Ozersky P."/>
            <person name="Wilson R.K."/>
            <person name="Sternberg P.W."/>
            <person name="Gasser R.B."/>
            <person name="Mitreva M."/>
        </authorList>
    </citation>
    <scope>NUCLEOTIDE SEQUENCE [LARGE SCALE GENOMIC DNA]</scope>
    <source>
        <strain evidence="3">HannoverDv2000</strain>
    </source>
</reference>
<keyword evidence="1" id="KW-0472">Membrane</keyword>
<dbReference type="OrthoDB" id="410920at2759"/>
<proteinExistence type="predicted"/>
<keyword evidence="3" id="KW-1185">Reference proteome</keyword>
<sequence length="168" mass="18177">MRIALVQNLLEEATEPSVPVPCMPPRSRSLGRMSTLAVSSSSLAISASSSSTISRPDLPSTTLPALDDQHMRRVGSSIKEYAAIQEELGSCAPDFRDAVLRSFKFGLLTGVPVGFYVTYRSRPLNGRAFVAGSVTGWMATTICFSMLGIIIEYPTALGYGFVWAINMY</sequence>
<name>A0A0D8XT41_DICVI</name>
<reference evidence="2 3" key="1">
    <citation type="submission" date="2013-11" db="EMBL/GenBank/DDBJ databases">
        <title>Draft genome of the bovine lungworm Dictyocaulus viviparus.</title>
        <authorList>
            <person name="Mitreva M."/>
        </authorList>
    </citation>
    <scope>NUCLEOTIDE SEQUENCE [LARGE SCALE GENOMIC DNA]</scope>
    <source>
        <strain evidence="2 3">HannoverDv2000</strain>
    </source>
</reference>
<evidence type="ECO:0000256" key="1">
    <source>
        <dbReference type="SAM" id="Phobius"/>
    </source>
</evidence>
<accession>A0A0D8XT41</accession>